<reference evidence="2 8" key="1">
    <citation type="journal article" date="2014" name="J. Bacteriol.">
        <title>Role of an Archaeal PitA Transporter in the Copper and Arsenic Resistance of Metallosphaera sedula, an Extreme Thermoacidophile.</title>
        <authorList>
            <person name="McCarthy S."/>
            <person name="Ai C."/>
            <person name="Wheaton G."/>
            <person name="Tevatia R."/>
            <person name="Eckrich V."/>
            <person name="Kelly R."/>
            <person name="Blum P."/>
        </authorList>
    </citation>
    <scope>NUCLEOTIDE SEQUENCE [LARGE SCALE GENOMIC DNA]</scope>
    <source>
        <strain evidence="2 8">CuR1</strain>
    </source>
</reference>
<dbReference type="EMBL" id="CP012175">
    <property type="protein sequence ID" value="AKV80389.1"/>
    <property type="molecule type" value="Genomic_DNA"/>
</dbReference>
<feature type="compositionally biased region" description="Basic and acidic residues" evidence="1">
    <location>
        <begin position="160"/>
        <end position="174"/>
    </location>
</feature>
<evidence type="ECO:0000313" key="6">
    <source>
        <dbReference type="EMBL" id="AKV80389.1"/>
    </source>
</evidence>
<evidence type="ECO:0000313" key="10">
    <source>
        <dbReference type="Proteomes" id="UP000061362"/>
    </source>
</evidence>
<reference evidence="10 11" key="2">
    <citation type="journal article" date="2015" name="Genome Announc.">
        <title>Complete Genome Sequences of Evolved Arsenate-Resistant Metallosphaera sedula Strains.</title>
        <authorList>
            <person name="Ai C."/>
            <person name="McCarthy S."/>
            <person name="Schackwitz W."/>
            <person name="Martin J."/>
            <person name="Lipzen A."/>
            <person name="Blum P."/>
        </authorList>
    </citation>
    <scope>NUCLEOTIDE SEQUENCE [LARGE SCALE GENOMIC DNA]</scope>
    <source>
        <strain evidence="5 11">ARS120-1</strain>
        <strain evidence="6 10">ARS120-2</strain>
        <strain evidence="3 13">ARS50-1</strain>
        <strain evidence="4 12">ARS50-2</strain>
    </source>
</reference>
<evidence type="ECO:0000256" key="1">
    <source>
        <dbReference type="SAM" id="MobiDB-lite"/>
    </source>
</evidence>
<dbReference type="EMBL" id="CP012173">
    <property type="protein sequence ID" value="AKV75893.1"/>
    <property type="molecule type" value="Genomic_DNA"/>
</dbReference>
<dbReference type="EMBL" id="CP012174">
    <property type="protein sequence ID" value="AKV78144.1"/>
    <property type="molecule type" value="Genomic_DNA"/>
</dbReference>
<accession>A0A088E345</accession>
<evidence type="ECO:0000313" key="7">
    <source>
        <dbReference type="EMBL" id="AKV82637.1"/>
    </source>
</evidence>
<protein>
    <submittedName>
        <fullName evidence="2">Uncharacterized protein</fullName>
    </submittedName>
</protein>
<dbReference type="RefSeq" id="WP_012020492.1">
    <property type="nucleotide sequence ID" value="NZ_AP019770.1"/>
</dbReference>
<dbReference type="PATRIC" id="fig|43687.5.peg.544"/>
<gene>
    <name evidence="2" type="ORF">HA72_0529</name>
    <name evidence="3" type="ORF">MsedA_0541</name>
    <name evidence="4" type="ORF">MsedB_0541</name>
    <name evidence="5" type="ORF">MsedC_0540</name>
    <name evidence="6" type="ORF">MsedD_0541</name>
    <name evidence="7" type="ORF">MsedE_0541</name>
</gene>
<dbReference type="Proteomes" id="UP000029084">
    <property type="component" value="Chromosome"/>
</dbReference>
<organism evidence="2 8">
    <name type="scientific">Metallosphaera sedula</name>
    <dbReference type="NCBI Taxonomy" id="43687"/>
    <lineage>
        <taxon>Archaea</taxon>
        <taxon>Thermoproteota</taxon>
        <taxon>Thermoprotei</taxon>
        <taxon>Sulfolobales</taxon>
        <taxon>Sulfolobaceae</taxon>
        <taxon>Metallosphaera</taxon>
    </lineage>
</organism>
<proteinExistence type="predicted"/>
<dbReference type="EMBL" id="CP012176">
    <property type="protein sequence ID" value="AKV82637.1"/>
    <property type="molecule type" value="Genomic_DNA"/>
</dbReference>
<evidence type="ECO:0000313" key="11">
    <source>
        <dbReference type="Proteomes" id="UP000062398"/>
    </source>
</evidence>
<feature type="region of interest" description="Disordered" evidence="1">
    <location>
        <begin position="157"/>
        <end position="195"/>
    </location>
</feature>
<evidence type="ECO:0000313" key="8">
    <source>
        <dbReference type="Proteomes" id="UP000029084"/>
    </source>
</evidence>
<evidence type="ECO:0000313" key="2">
    <source>
        <dbReference type="EMBL" id="AIM26691.1"/>
    </source>
</evidence>
<evidence type="ECO:0000313" key="13">
    <source>
        <dbReference type="Proteomes" id="UP000068832"/>
    </source>
</evidence>
<evidence type="ECO:0000313" key="9">
    <source>
        <dbReference type="Proteomes" id="UP000056255"/>
    </source>
</evidence>
<name>A0A088E345_9CREN</name>
<evidence type="ECO:0000313" key="12">
    <source>
        <dbReference type="Proteomes" id="UP000062475"/>
    </source>
</evidence>
<dbReference type="EMBL" id="CP012172">
    <property type="protein sequence ID" value="AKV73653.1"/>
    <property type="molecule type" value="Genomic_DNA"/>
</dbReference>
<dbReference type="Proteomes" id="UP000068832">
    <property type="component" value="Chromosome"/>
</dbReference>
<dbReference type="Proteomes" id="UP000062398">
    <property type="component" value="Chromosome"/>
</dbReference>
<dbReference type="Proteomes" id="UP000061362">
    <property type="component" value="Chromosome"/>
</dbReference>
<dbReference type="EMBL" id="CP008822">
    <property type="protein sequence ID" value="AIM26691.1"/>
    <property type="molecule type" value="Genomic_DNA"/>
</dbReference>
<evidence type="ECO:0000313" key="5">
    <source>
        <dbReference type="EMBL" id="AKV78144.1"/>
    </source>
</evidence>
<reference evidence="7 9" key="3">
    <citation type="submission" date="2015-07" db="EMBL/GenBank/DDBJ databases">
        <title>Physiological, transcriptional responses and genome re-sequencing of acid resistant extremely thermoacidophilic Metallosphaera sedula SARC-M1.</title>
        <authorList>
            <person name="Ai C."/>
            <person name="McCarthy S."/>
            <person name="Eckrich V."/>
            <person name="Rudrappa D."/>
            <person name="Qiu G."/>
            <person name="Blum P."/>
        </authorList>
    </citation>
    <scope>NUCLEOTIDE SEQUENCE [LARGE SCALE GENOMIC DNA]</scope>
    <source>
        <strain evidence="7 9">SARC-M1</strain>
    </source>
</reference>
<evidence type="ECO:0000313" key="4">
    <source>
        <dbReference type="EMBL" id="AKV75893.1"/>
    </source>
</evidence>
<dbReference type="OrthoDB" id="36941at2157"/>
<dbReference type="GeneID" id="91754979"/>
<feature type="compositionally biased region" description="Low complexity" evidence="1">
    <location>
        <begin position="176"/>
        <end position="185"/>
    </location>
</feature>
<sequence precursor="true">MKPLYIGLIALALLGSGVAASSVAGFGPIAYITYHIISNQGNENITILPANIDLGNLTPGMKGNVTANATITLSKADNYTIMLLHVEKLKKDFSSFVVEITIDNQTFNVSEDNPYHVIQLQNGTYQVIIKIFYTVSMNPKGDLNVSNEPLLIIHPGIVKDNGDHGHGNHDHGDHGNGNQNSQGRNDNQDDDQNDS</sequence>
<evidence type="ECO:0000313" key="3">
    <source>
        <dbReference type="EMBL" id="AKV73653.1"/>
    </source>
</evidence>
<dbReference type="Proteomes" id="UP000056255">
    <property type="component" value="Chromosome"/>
</dbReference>
<dbReference type="OMA" id="YTIMLLH"/>
<dbReference type="AlphaFoldDB" id="A0A088E345"/>
<dbReference type="Proteomes" id="UP000062475">
    <property type="component" value="Chromosome"/>
</dbReference>